<dbReference type="OrthoDB" id="9804559at2"/>
<keyword evidence="10" id="KW-0969">Cilium</keyword>
<evidence type="ECO:0000313" key="10">
    <source>
        <dbReference type="EMBL" id="KAA0258768.1"/>
    </source>
</evidence>
<dbReference type="EMBL" id="VFJB01000003">
    <property type="protein sequence ID" value="KAA0258768.1"/>
    <property type="molecule type" value="Genomic_DNA"/>
</dbReference>
<dbReference type="InterPro" id="IPR010930">
    <property type="entry name" value="Flg_bb/hook_C_dom"/>
</dbReference>
<comment type="subcellular location">
    <subcellularLocation>
        <location evidence="1 6">Bacterial flagellum basal body</location>
    </subcellularLocation>
</comment>
<keyword evidence="4 6" id="KW-0975">Bacterial flagellum</keyword>
<proteinExistence type="inferred from homology"/>
<evidence type="ECO:0000259" key="9">
    <source>
        <dbReference type="Pfam" id="PF22692"/>
    </source>
</evidence>
<dbReference type="AlphaFoldDB" id="A0A5A8F738"/>
<dbReference type="InterPro" id="IPR020013">
    <property type="entry name" value="Flagellar_FlgE/F/G"/>
</dbReference>
<dbReference type="PANTHER" id="PTHR30435">
    <property type="entry name" value="FLAGELLAR PROTEIN"/>
    <property type="match status" value="1"/>
</dbReference>
<evidence type="ECO:0000256" key="2">
    <source>
        <dbReference type="ARBA" id="ARBA00009677"/>
    </source>
</evidence>
<evidence type="ECO:0000256" key="1">
    <source>
        <dbReference type="ARBA" id="ARBA00004117"/>
    </source>
</evidence>
<dbReference type="GO" id="GO:0009426">
    <property type="term" value="C:bacterial-type flagellum basal body, distal rod"/>
    <property type="evidence" value="ECO:0007669"/>
    <property type="project" value="UniProtKB-UniRule"/>
</dbReference>
<dbReference type="Pfam" id="PF22692">
    <property type="entry name" value="LlgE_F_G_D1"/>
    <property type="match status" value="1"/>
</dbReference>
<evidence type="ECO:0000313" key="11">
    <source>
        <dbReference type="Proteomes" id="UP000322876"/>
    </source>
</evidence>
<dbReference type="Pfam" id="PF00460">
    <property type="entry name" value="Flg_bb_rod"/>
    <property type="match status" value="1"/>
</dbReference>
<dbReference type="NCBIfam" id="TIGR03506">
    <property type="entry name" value="FlgEFG_subfam"/>
    <property type="match status" value="2"/>
</dbReference>
<keyword evidence="10" id="KW-0282">Flagellum</keyword>
<evidence type="ECO:0000259" key="8">
    <source>
        <dbReference type="Pfam" id="PF06429"/>
    </source>
</evidence>
<keyword evidence="11" id="KW-1185">Reference proteome</keyword>
<dbReference type="SUPFAM" id="SSF117143">
    <property type="entry name" value="Flagellar hook protein flgE"/>
    <property type="match status" value="1"/>
</dbReference>
<evidence type="ECO:0000256" key="3">
    <source>
        <dbReference type="ARBA" id="ARBA00017948"/>
    </source>
</evidence>
<protein>
    <recommendedName>
        <fullName evidence="3 5">Flagellar basal-body rod protein FlgG</fullName>
    </recommendedName>
</protein>
<evidence type="ECO:0000259" key="7">
    <source>
        <dbReference type="Pfam" id="PF00460"/>
    </source>
</evidence>
<gene>
    <name evidence="10" type="primary">flgG</name>
    <name evidence="10" type="ORF">FHQ18_02140</name>
</gene>
<feature type="domain" description="Flagellar basal body rod protein N-terminal" evidence="7">
    <location>
        <begin position="7"/>
        <end position="35"/>
    </location>
</feature>
<keyword evidence="10" id="KW-0966">Cell projection</keyword>
<comment type="caution">
    <text evidence="10">The sequence shown here is derived from an EMBL/GenBank/DDBJ whole genome shotgun (WGS) entry which is preliminary data.</text>
</comment>
<dbReference type="Pfam" id="PF06429">
    <property type="entry name" value="Flg_bbr_C"/>
    <property type="match status" value="1"/>
</dbReference>
<dbReference type="GO" id="GO:0071978">
    <property type="term" value="P:bacterial-type flagellum-dependent swarming motility"/>
    <property type="evidence" value="ECO:0007669"/>
    <property type="project" value="TreeGrafter"/>
</dbReference>
<dbReference type="Proteomes" id="UP000322876">
    <property type="component" value="Unassembled WGS sequence"/>
</dbReference>
<comment type="similarity">
    <text evidence="2 6">Belongs to the flagella basal body rod proteins family.</text>
</comment>
<dbReference type="RefSeq" id="WP_149265528.1">
    <property type="nucleotide sequence ID" value="NZ_VFJB01000003.1"/>
</dbReference>
<dbReference type="InterPro" id="IPR012834">
    <property type="entry name" value="FlgG_G_neg"/>
</dbReference>
<organism evidence="10 11">
    <name type="scientific">Deferribacter autotrophicus</name>
    <dbReference type="NCBI Taxonomy" id="500465"/>
    <lineage>
        <taxon>Bacteria</taxon>
        <taxon>Pseudomonadati</taxon>
        <taxon>Deferribacterota</taxon>
        <taxon>Deferribacteres</taxon>
        <taxon>Deferribacterales</taxon>
        <taxon>Deferribacteraceae</taxon>
        <taxon>Deferribacter</taxon>
    </lineage>
</organism>
<feature type="domain" description="Flagellar basal-body/hook protein C-terminal" evidence="8">
    <location>
        <begin position="215"/>
        <end position="260"/>
    </location>
</feature>
<name>A0A5A8F738_9BACT</name>
<evidence type="ECO:0000256" key="5">
    <source>
        <dbReference type="NCBIfam" id="TIGR02488"/>
    </source>
</evidence>
<dbReference type="NCBIfam" id="TIGR02488">
    <property type="entry name" value="flgG_G_neg"/>
    <property type="match status" value="1"/>
</dbReference>
<dbReference type="PANTHER" id="PTHR30435:SF19">
    <property type="entry name" value="FLAGELLAR BASAL-BODY ROD PROTEIN FLGG"/>
    <property type="match status" value="1"/>
</dbReference>
<reference evidence="10 11" key="1">
    <citation type="submission" date="2019-06" db="EMBL/GenBank/DDBJ databases">
        <title>Genomic insights into carbon and energy metabolism of Deferribacter autotrophicus revealed new metabolic traits in the phylum Deferribacteres.</title>
        <authorList>
            <person name="Slobodkin A.I."/>
            <person name="Slobodkina G.B."/>
            <person name="Allioux M."/>
            <person name="Alain K."/>
            <person name="Jebbar M."/>
            <person name="Shadrin V."/>
            <person name="Kublanov I.V."/>
            <person name="Toshchakov S.V."/>
            <person name="Bonch-Osmolovskaya E.A."/>
        </authorList>
    </citation>
    <scope>NUCLEOTIDE SEQUENCE [LARGE SCALE GENOMIC DNA]</scope>
    <source>
        <strain evidence="10 11">SL50</strain>
    </source>
</reference>
<sequence length="262" mass="27920">MLRTLWTAASGMTTQQINIDNIANNLANVNTAGFKKSRVNFEDLLYQEIRPAGAVTATGINHPTGIQIGLGSKVVSTEKIFSQGNFQQTGNPLDLTIEGDGFFQVTLPDGTIGYTRNGSFKIDADGNLVTAEGYLLEPNIAIPENALEIIVGEDGTVSVTLPGEAEPTELGQIELAKFINPSGLRSIGKNIYLQTAASGEPITGVPGEEGLGTIAQGILEMSNVNVVEEMVNLITGQRAYEINSKAIQTGDEMLQIVNNLKR</sequence>
<evidence type="ECO:0000256" key="6">
    <source>
        <dbReference type="RuleBase" id="RU362116"/>
    </source>
</evidence>
<feature type="domain" description="Flagellar hook protein FlgE/F/G-like D1" evidence="9">
    <location>
        <begin position="97"/>
        <end position="159"/>
    </location>
</feature>
<dbReference type="InterPro" id="IPR001444">
    <property type="entry name" value="Flag_bb_rod_N"/>
</dbReference>
<accession>A0A5A8F738</accession>
<evidence type="ECO:0000256" key="4">
    <source>
        <dbReference type="ARBA" id="ARBA00023143"/>
    </source>
</evidence>
<dbReference type="InterPro" id="IPR053967">
    <property type="entry name" value="LlgE_F_G-like_D1"/>
</dbReference>
<dbReference type="InterPro" id="IPR037925">
    <property type="entry name" value="FlgE/F/G-like"/>
</dbReference>